<reference evidence="4" key="1">
    <citation type="submission" date="2021-01" db="EMBL/GenBank/DDBJ databases">
        <authorList>
            <person name="Corre E."/>
            <person name="Pelletier E."/>
            <person name="Niang G."/>
            <person name="Scheremetjew M."/>
            <person name="Finn R."/>
            <person name="Kale V."/>
            <person name="Holt S."/>
            <person name="Cochrane G."/>
            <person name="Meng A."/>
            <person name="Brown T."/>
            <person name="Cohen L."/>
        </authorList>
    </citation>
    <scope>NUCLEOTIDE SEQUENCE</scope>
    <source>
        <strain evidence="4">NY070348D</strain>
    </source>
</reference>
<dbReference type="PANTHER" id="PTHR12634">
    <property type="entry name" value="SIT4 YEAST -ASSOCIATING PROTEIN-RELATED"/>
    <property type="match status" value="1"/>
</dbReference>
<protein>
    <submittedName>
        <fullName evidence="4">Uncharacterized protein</fullName>
    </submittedName>
</protein>
<organism evidence="4">
    <name type="scientific">Mucochytrium quahogii</name>
    <dbReference type="NCBI Taxonomy" id="96639"/>
    <lineage>
        <taxon>Eukaryota</taxon>
        <taxon>Sar</taxon>
        <taxon>Stramenopiles</taxon>
        <taxon>Bigyra</taxon>
        <taxon>Labyrinthulomycetes</taxon>
        <taxon>Thraustochytrida</taxon>
        <taxon>Thraustochytriidae</taxon>
        <taxon>Mucochytrium</taxon>
    </lineage>
</organism>
<evidence type="ECO:0000256" key="3">
    <source>
        <dbReference type="SAM" id="MobiDB-lite"/>
    </source>
</evidence>
<dbReference type="InterPro" id="IPR007587">
    <property type="entry name" value="SAPS"/>
</dbReference>
<dbReference type="GO" id="GO:0019888">
    <property type="term" value="F:protein phosphatase regulator activity"/>
    <property type="evidence" value="ECO:0007669"/>
    <property type="project" value="TreeGrafter"/>
</dbReference>
<feature type="compositionally biased region" description="Acidic residues" evidence="3">
    <location>
        <begin position="100"/>
        <end position="112"/>
    </location>
</feature>
<comment type="similarity">
    <text evidence="1">Belongs to the SAPS family.</text>
</comment>
<feature type="region of interest" description="Disordered" evidence="3">
    <location>
        <begin position="263"/>
        <end position="284"/>
    </location>
</feature>
<keyword evidence="2" id="KW-0131">Cell cycle</keyword>
<evidence type="ECO:0000256" key="1">
    <source>
        <dbReference type="ARBA" id="ARBA00006180"/>
    </source>
</evidence>
<feature type="region of interest" description="Disordered" evidence="3">
    <location>
        <begin position="91"/>
        <end position="112"/>
    </location>
</feature>
<dbReference type="AlphaFoldDB" id="A0A7S2R7Q7"/>
<name>A0A7S2R7Q7_9STRA</name>
<dbReference type="PANTHER" id="PTHR12634:SF8">
    <property type="entry name" value="FIERY MOUNTAIN, ISOFORM D"/>
    <property type="match status" value="1"/>
</dbReference>
<feature type="compositionally biased region" description="Acidic residues" evidence="3">
    <location>
        <begin position="263"/>
        <end position="272"/>
    </location>
</feature>
<evidence type="ECO:0000313" key="4">
    <source>
        <dbReference type="EMBL" id="CAD9663109.1"/>
    </source>
</evidence>
<accession>A0A7S2R7Q7</accession>
<dbReference type="EMBL" id="HBHK01000957">
    <property type="protein sequence ID" value="CAD9663109.1"/>
    <property type="molecule type" value="Transcribed_RNA"/>
</dbReference>
<feature type="compositionally biased region" description="Basic and acidic residues" evidence="3">
    <location>
        <begin position="900"/>
        <end position="911"/>
    </location>
</feature>
<gene>
    <name evidence="4" type="ORF">QSP1433_LOCUS543</name>
</gene>
<sequence length="926" mass="102824">MLNSDGSSGSFWSKDNSLFSNPLEDILCQNEFTVEDLLEQDTVIQETKTMNEKLIKVVTNPQTLERLIGYTISSREDALELMSSPLVVKQHEDADKSGEEELQVQGDDDEEKAVEKNEAEEAAEAAKLLGEDADKDEDDNAMKLPFVACEMICCNLTPIIQVMVDSPQLLKKFFSVLDKPAPLDPRISGYFYKILSILLRRAPEKMLWFSIFQNVDISENGMESGTKGVGWLMPKFLSHIDSYSMMCCFKSFLQVAADDAGIGEDQDEDEEQLGGSYGQSDNDRNYEQMGDLDGRCQFKSTQDEDAWNSLLRVVRSIWLGGSGAALAVLDTLAASTNSDCHNNAAELLADMIQRAAMARFSLQEEDVEIENLVDESAGNHILPKFKGLVLSDKGVGAHAETAMVESGVEWTLTLCQQLLSVALFEGGNSDCAEPACSGDPTSEVSRNVENGSAAVAALQVLTHLVSAFELERWATPGDVMNVQQPLAHMTSMEKHGELPVEITVILDRLPSLAKCLTPDEQVRLLHMTPEYAQDYLGVYRLKIVELICMLVHTKYPDAIERVASCEENPLGLCIELFFKFEWNNCLHSVVERTLQFIFLGGVSEESLGFETDDGNEDAVGALFGQAESSADAENDAEKNEQQIKLRQEEISREQHAANLALLPLQNCVLKRCDIISKLLDAYKANGQAVTETEQYWSAVEGRTVSSLPQGIRKSGPLGYMGFCHRLVNTIALVSASQRNERDEHKAELSGGENTIDMFTDSYPALVATENHEEWIKLLQDEIADINLVEQCELGGTRPRTISTPLSDDLGNDMDGIDGDLIMQQARDQMMQDDSNISFNPFGTAGDDNDDDEEDERMNMYISNIRNTTQDNDDDDDDEFDMLAAESTASSEEVYVNFGESTEKTEDNKQNDQTDENEEDLSWAKFD</sequence>
<dbReference type="Pfam" id="PF04499">
    <property type="entry name" value="SAPS"/>
    <property type="match status" value="1"/>
</dbReference>
<evidence type="ECO:0000256" key="2">
    <source>
        <dbReference type="ARBA" id="ARBA00023306"/>
    </source>
</evidence>
<dbReference type="GO" id="GO:0019903">
    <property type="term" value="F:protein phosphatase binding"/>
    <property type="evidence" value="ECO:0007669"/>
    <property type="project" value="InterPro"/>
</dbReference>
<feature type="region of interest" description="Disordered" evidence="3">
    <location>
        <begin position="885"/>
        <end position="926"/>
    </location>
</feature>
<proteinExistence type="inferred from homology"/>